<dbReference type="Proteomes" id="UP001231941">
    <property type="component" value="Unassembled WGS sequence"/>
</dbReference>
<reference evidence="1 2" key="1">
    <citation type="submission" date="2023-08" db="EMBL/GenBank/DDBJ databases">
        <authorList>
            <person name="Park J.-S."/>
        </authorList>
    </citation>
    <scope>NUCLEOTIDE SEQUENCE [LARGE SCALE GENOMIC DNA]</scope>
    <source>
        <strain evidence="1 2">2205SS18-9</strain>
    </source>
</reference>
<name>A0ABT9J697_9BACL</name>
<proteinExistence type="predicted"/>
<comment type="caution">
    <text evidence="1">The sequence shown here is derived from an EMBL/GenBank/DDBJ whole genome shotgun (WGS) entry which is preliminary data.</text>
</comment>
<dbReference type="EMBL" id="JAVAMP010000026">
    <property type="protein sequence ID" value="MDP5277147.1"/>
    <property type="molecule type" value="Genomic_DNA"/>
</dbReference>
<organism evidence="1 2">
    <name type="scientific">Chengkuizengella axinellae</name>
    <dbReference type="NCBI Taxonomy" id="3064388"/>
    <lineage>
        <taxon>Bacteria</taxon>
        <taxon>Bacillati</taxon>
        <taxon>Bacillota</taxon>
        <taxon>Bacilli</taxon>
        <taxon>Bacillales</taxon>
        <taxon>Paenibacillaceae</taxon>
        <taxon>Chengkuizengella</taxon>
    </lineage>
</organism>
<gene>
    <name evidence="1" type="ORF">Q5Y73_23915</name>
</gene>
<protein>
    <submittedName>
        <fullName evidence="1">Uncharacterized protein</fullName>
    </submittedName>
</protein>
<accession>A0ABT9J697</accession>
<keyword evidence="2" id="KW-1185">Reference proteome</keyword>
<evidence type="ECO:0000313" key="2">
    <source>
        <dbReference type="Proteomes" id="UP001231941"/>
    </source>
</evidence>
<dbReference type="RefSeq" id="WP_305994448.1">
    <property type="nucleotide sequence ID" value="NZ_JAVAMP010000026.1"/>
</dbReference>
<evidence type="ECO:0000313" key="1">
    <source>
        <dbReference type="EMBL" id="MDP5277147.1"/>
    </source>
</evidence>
<sequence>MNLKEMIQEDNKVFLNLDEFGETHEINGKDMTVIIESNTLNDNPLDYAERVFTSQIKLYVRKEDFGYTPAIEEPINVDGEPYTVTPPVHNDNGILVITLEANRV</sequence>